<proteinExistence type="predicted"/>
<protein>
    <submittedName>
        <fullName evidence="1">YhzD-like protein</fullName>
    </submittedName>
</protein>
<evidence type="ECO:0000313" key="1">
    <source>
        <dbReference type="EMBL" id="SDI74445.1"/>
    </source>
</evidence>
<name>A0A1G8N2V4_9BACI</name>
<organism evidence="1 2">
    <name type="scientific">Alteribacillus bidgolensis</name>
    <dbReference type="NCBI Taxonomy" id="930129"/>
    <lineage>
        <taxon>Bacteria</taxon>
        <taxon>Bacillati</taxon>
        <taxon>Bacillota</taxon>
        <taxon>Bacilli</taxon>
        <taxon>Bacillales</taxon>
        <taxon>Bacillaceae</taxon>
        <taxon>Alteribacillus</taxon>
    </lineage>
</organism>
<dbReference type="RefSeq" id="WP_091586911.1">
    <property type="nucleotide sequence ID" value="NZ_FNDU01000011.1"/>
</dbReference>
<dbReference type="Proteomes" id="UP000199017">
    <property type="component" value="Unassembled WGS sequence"/>
</dbReference>
<accession>A0A1G8N2V4</accession>
<dbReference type="InterPro" id="IPR025544">
    <property type="entry name" value="YhzD"/>
</dbReference>
<dbReference type="STRING" id="930129.SAMN05216352_11181"/>
<dbReference type="Pfam" id="PF14120">
    <property type="entry name" value="YhzD"/>
    <property type="match status" value="1"/>
</dbReference>
<reference evidence="1 2" key="1">
    <citation type="submission" date="2016-10" db="EMBL/GenBank/DDBJ databases">
        <authorList>
            <person name="de Groot N.N."/>
        </authorList>
    </citation>
    <scope>NUCLEOTIDE SEQUENCE [LARGE SCALE GENOMIC DNA]</scope>
    <source>
        <strain evidence="2">P4B,CCM 7963,CECT 7998,DSM 25260,IBRC-M 10614,KCTC 13821</strain>
    </source>
</reference>
<sequence>MQYFLTVFDKDGSLLLNETFEYEKDTLAIDHGKQRLKEKNFQDVTHRMTRNGKLLLFHR</sequence>
<gene>
    <name evidence="1" type="ORF">SAMN05216352_11181</name>
</gene>
<dbReference type="OrthoDB" id="2355652at2"/>
<keyword evidence="2" id="KW-1185">Reference proteome</keyword>
<dbReference type="EMBL" id="FNDU01000011">
    <property type="protein sequence ID" value="SDI74445.1"/>
    <property type="molecule type" value="Genomic_DNA"/>
</dbReference>
<evidence type="ECO:0000313" key="2">
    <source>
        <dbReference type="Proteomes" id="UP000199017"/>
    </source>
</evidence>
<dbReference type="AlphaFoldDB" id="A0A1G8N2V4"/>